<dbReference type="STRING" id="1390249.BHU72_08510"/>
<dbReference type="PANTHER" id="PTHR34071">
    <property type="entry name" value="5-NITROIMIDAZOLE ANTIBIOTICS RESISTANCE PROTEIN, NIMA-FAMILY-RELATED PROTEIN-RELATED"/>
    <property type="match status" value="1"/>
</dbReference>
<dbReference type="Pfam" id="PF12900">
    <property type="entry name" value="Pyridox_ox_2"/>
    <property type="match status" value="1"/>
</dbReference>
<evidence type="ECO:0000313" key="1">
    <source>
        <dbReference type="EMBL" id="OEH84541.1"/>
    </source>
</evidence>
<proteinExistence type="predicted"/>
<evidence type="ECO:0000313" key="2">
    <source>
        <dbReference type="Proteomes" id="UP000095255"/>
    </source>
</evidence>
<name>A0A1E5L389_9FIRM</name>
<dbReference type="RefSeq" id="WP_069702968.1">
    <property type="nucleotide sequence ID" value="NZ_MJAT01000037.1"/>
</dbReference>
<reference evidence="1 2" key="1">
    <citation type="submission" date="2016-09" db="EMBL/GenBank/DDBJ databases">
        <title>Desulfuribacillus arsenicus sp. nov., an obligately anaerobic, dissimilatory arsenic- and antimonate-reducing bacterium isolated from anoxic sediments.</title>
        <authorList>
            <person name="Abin C.A."/>
            <person name="Hollibaugh J.T."/>
        </authorList>
    </citation>
    <scope>NUCLEOTIDE SEQUENCE [LARGE SCALE GENOMIC DNA]</scope>
    <source>
        <strain evidence="1 2">MLFW-2</strain>
    </source>
</reference>
<accession>A0A1E5L389</accession>
<dbReference type="InterPro" id="IPR024747">
    <property type="entry name" value="Pyridox_Oxase-rel"/>
</dbReference>
<dbReference type="AlphaFoldDB" id="A0A1E5L389"/>
<dbReference type="InterPro" id="IPR012349">
    <property type="entry name" value="Split_barrel_FMN-bd"/>
</dbReference>
<evidence type="ECO:0008006" key="3">
    <source>
        <dbReference type="Google" id="ProtNLM"/>
    </source>
</evidence>
<dbReference type="SUPFAM" id="SSF50475">
    <property type="entry name" value="FMN-binding split barrel"/>
    <property type="match status" value="1"/>
</dbReference>
<dbReference type="OrthoDB" id="9794935at2"/>
<dbReference type="Gene3D" id="2.30.110.10">
    <property type="entry name" value="Electron Transport, Fmn-binding Protein, Chain A"/>
    <property type="match status" value="1"/>
</dbReference>
<dbReference type="PANTHER" id="PTHR34071:SF2">
    <property type="entry name" value="FLAVIN-NUCLEOTIDE-BINDING PROTEIN"/>
    <property type="match status" value="1"/>
</dbReference>
<gene>
    <name evidence="1" type="ORF">BHU72_08510</name>
</gene>
<dbReference type="EMBL" id="MJAT01000037">
    <property type="protein sequence ID" value="OEH84541.1"/>
    <property type="molecule type" value="Genomic_DNA"/>
</dbReference>
<keyword evidence="2" id="KW-1185">Reference proteome</keyword>
<sequence length="155" mass="18115">MFTNMRRKEKMISENDTKEILNRCQHGTLATISVNGYPYSVPLNYVFDQNRLYFHSATTGHKLDNIQHNPLVSFTVIDYYQLIPEKFDAHYDSVIVYGKASIVEEVEGKRKALQLFIKKYSPNYVEQGNHYIERAMNHTTVIQMQVEHMTGKHGR</sequence>
<protein>
    <recommendedName>
        <fullName evidence="3">MFS transporter</fullName>
    </recommendedName>
</protein>
<comment type="caution">
    <text evidence="1">The sequence shown here is derived from an EMBL/GenBank/DDBJ whole genome shotgun (WGS) entry which is preliminary data.</text>
</comment>
<dbReference type="Proteomes" id="UP000095255">
    <property type="component" value="Unassembled WGS sequence"/>
</dbReference>
<organism evidence="1 2">
    <name type="scientific">Desulfuribacillus stibiiarsenatis</name>
    <dbReference type="NCBI Taxonomy" id="1390249"/>
    <lineage>
        <taxon>Bacteria</taxon>
        <taxon>Bacillati</taxon>
        <taxon>Bacillota</taxon>
        <taxon>Desulfuribacillia</taxon>
        <taxon>Desulfuribacillales</taxon>
        <taxon>Desulfuribacillaceae</taxon>
        <taxon>Desulfuribacillus</taxon>
    </lineage>
</organism>